<proteinExistence type="predicted"/>
<dbReference type="InterPro" id="IPR051536">
    <property type="entry name" value="UDG_Type-4/5"/>
</dbReference>
<evidence type="ECO:0000313" key="9">
    <source>
        <dbReference type="EMBL" id="MCC4232583.1"/>
    </source>
</evidence>
<feature type="domain" description="Uracil-DNA glycosylase-like" evidence="8">
    <location>
        <begin position="93"/>
        <end position="238"/>
    </location>
</feature>
<dbReference type="RefSeq" id="WP_228226802.1">
    <property type="nucleotide sequence ID" value="NZ_JAJGNP010000004.1"/>
</dbReference>
<evidence type="ECO:0000256" key="2">
    <source>
        <dbReference type="ARBA" id="ARBA00022723"/>
    </source>
</evidence>
<keyword evidence="5" id="KW-0408">Iron</keyword>
<dbReference type="Proteomes" id="UP001198830">
    <property type="component" value="Unassembled WGS sequence"/>
</dbReference>
<evidence type="ECO:0000259" key="8">
    <source>
        <dbReference type="Pfam" id="PF03167"/>
    </source>
</evidence>
<keyword evidence="6" id="KW-0411">Iron-sulfur</keyword>
<evidence type="ECO:0000256" key="5">
    <source>
        <dbReference type="ARBA" id="ARBA00023004"/>
    </source>
</evidence>
<dbReference type="Gene3D" id="3.40.470.10">
    <property type="entry name" value="Uracil-DNA glycosylase-like domain"/>
    <property type="match status" value="1"/>
</dbReference>
<keyword evidence="7" id="KW-0234">DNA repair</keyword>
<evidence type="ECO:0000256" key="4">
    <source>
        <dbReference type="ARBA" id="ARBA00022801"/>
    </source>
</evidence>
<keyword evidence="4" id="KW-0378">Hydrolase</keyword>
<dbReference type="EMBL" id="JAJGNP010000004">
    <property type="protein sequence ID" value="MCC4232583.1"/>
    <property type="molecule type" value="Genomic_DNA"/>
</dbReference>
<evidence type="ECO:0000256" key="6">
    <source>
        <dbReference type="ARBA" id="ARBA00023014"/>
    </source>
</evidence>
<keyword evidence="1" id="KW-0004">4Fe-4S</keyword>
<dbReference type="InterPro" id="IPR036895">
    <property type="entry name" value="Uracil-DNA_glycosylase-like_sf"/>
</dbReference>
<organism evidence="9 10">
    <name type="scientific">Sphingobium soli</name>
    <dbReference type="NCBI Taxonomy" id="1591116"/>
    <lineage>
        <taxon>Bacteria</taxon>
        <taxon>Pseudomonadati</taxon>
        <taxon>Pseudomonadota</taxon>
        <taxon>Alphaproteobacteria</taxon>
        <taxon>Sphingomonadales</taxon>
        <taxon>Sphingomonadaceae</taxon>
        <taxon>Sphingobium</taxon>
    </lineage>
</organism>
<dbReference type="SUPFAM" id="SSF52141">
    <property type="entry name" value="Uracil-DNA glycosylase-like"/>
    <property type="match status" value="1"/>
</dbReference>
<keyword evidence="3" id="KW-0227">DNA damage</keyword>
<reference evidence="9 10" key="1">
    <citation type="submission" date="2021-10" db="EMBL/GenBank/DDBJ databases">
        <title>The diversity and Nitrogen Metabolism of Culturable Nitrate-Utilizing Bacteria Within the Oxygen Minimum Zone of the Changjiang (Yangtze River)Estuary.</title>
        <authorList>
            <person name="Zhang D."/>
            <person name="Zheng J."/>
            <person name="Liu S."/>
            <person name="He W."/>
        </authorList>
    </citation>
    <scope>NUCLEOTIDE SEQUENCE [LARGE SCALE GENOMIC DNA]</scope>
    <source>
        <strain evidence="9 10">FXH275-2</strain>
    </source>
</reference>
<protein>
    <submittedName>
        <fullName evidence="9">Uracil-DNA glycosylase</fullName>
    </submittedName>
</protein>
<name>A0ABS8H3C3_9SPHN</name>
<evidence type="ECO:0000256" key="7">
    <source>
        <dbReference type="ARBA" id="ARBA00023204"/>
    </source>
</evidence>
<accession>A0ABS8H3C3</accession>
<evidence type="ECO:0000256" key="3">
    <source>
        <dbReference type="ARBA" id="ARBA00022763"/>
    </source>
</evidence>
<comment type="caution">
    <text evidence="9">The sequence shown here is derived from an EMBL/GenBank/DDBJ whole genome shotgun (WGS) entry which is preliminary data.</text>
</comment>
<evidence type="ECO:0000313" key="10">
    <source>
        <dbReference type="Proteomes" id="UP001198830"/>
    </source>
</evidence>
<dbReference type="PANTHER" id="PTHR33693:SF1">
    <property type="entry name" value="TYPE-4 URACIL-DNA GLYCOSYLASE"/>
    <property type="match status" value="1"/>
</dbReference>
<gene>
    <name evidence="9" type="ORF">LL253_07750</name>
</gene>
<dbReference type="Pfam" id="PF03167">
    <property type="entry name" value="UDG"/>
    <property type="match status" value="1"/>
</dbReference>
<keyword evidence="2" id="KW-0479">Metal-binding</keyword>
<dbReference type="InterPro" id="IPR005122">
    <property type="entry name" value="Uracil-DNA_glycosylase-like"/>
</dbReference>
<keyword evidence="10" id="KW-1185">Reference proteome</keyword>
<sequence>MTAMRGIIQDDGQIAAQAYLTWWQSAGVDSAVAEAPINWLRPAVAPVSGHSASRPTSVVTNQKPKELESFQRWLQDDSAHPEHRWPGRAILPAGSVDAPLMIVTDMPDPADLDAGTLLADRAGGLCDAMLRAIGLDRADVYVASLFFRRPPGGMVEAADLAAAADRMRTHVHLARPRRLLLLGDRTVRALMPVSGEVQPDSLRNFNHDGGIVPAVATFHPRLLLSQPAAKAECWRALQSLIEENRP</sequence>
<evidence type="ECO:0000256" key="1">
    <source>
        <dbReference type="ARBA" id="ARBA00022485"/>
    </source>
</evidence>
<dbReference type="PANTHER" id="PTHR33693">
    <property type="entry name" value="TYPE-5 URACIL-DNA GLYCOSYLASE"/>
    <property type="match status" value="1"/>
</dbReference>